<keyword evidence="2" id="KW-0255">Endonuclease</keyword>
<evidence type="ECO:0000259" key="1">
    <source>
        <dbReference type="SMART" id="SM00507"/>
    </source>
</evidence>
<proteinExistence type="predicted"/>
<dbReference type="EMBL" id="NXIB02000037">
    <property type="protein sequence ID" value="PHX55908.1"/>
    <property type="molecule type" value="Genomic_DNA"/>
</dbReference>
<evidence type="ECO:0000313" key="2">
    <source>
        <dbReference type="EMBL" id="PHX55908.1"/>
    </source>
</evidence>
<keyword evidence="2" id="KW-0540">Nuclease</keyword>
<organism evidence="2 3">
    <name type="scientific">Tychonema bourrellyi FEM_GT703</name>
    <dbReference type="NCBI Taxonomy" id="2040638"/>
    <lineage>
        <taxon>Bacteria</taxon>
        <taxon>Bacillati</taxon>
        <taxon>Cyanobacteriota</taxon>
        <taxon>Cyanophyceae</taxon>
        <taxon>Oscillatoriophycideae</taxon>
        <taxon>Oscillatoriales</taxon>
        <taxon>Microcoleaceae</taxon>
        <taxon>Tychonema</taxon>
    </lineage>
</organism>
<keyword evidence="2" id="KW-0378">Hydrolase</keyword>
<dbReference type="SMART" id="SM00507">
    <property type="entry name" value="HNHc"/>
    <property type="match status" value="1"/>
</dbReference>
<protein>
    <submittedName>
        <fullName evidence="2">HNH endonuclease</fullName>
    </submittedName>
</protein>
<name>A0A2G4F2D6_9CYAN</name>
<accession>A0A2G4F2D6</accession>
<dbReference type="Pfam" id="PF01844">
    <property type="entry name" value="HNH"/>
    <property type="match status" value="1"/>
</dbReference>
<dbReference type="GO" id="GO:0004519">
    <property type="term" value="F:endonuclease activity"/>
    <property type="evidence" value="ECO:0007669"/>
    <property type="project" value="UniProtKB-KW"/>
</dbReference>
<dbReference type="PANTHER" id="PTHR33877">
    <property type="entry name" value="SLL1193 PROTEIN"/>
    <property type="match status" value="1"/>
</dbReference>
<dbReference type="InterPro" id="IPR002711">
    <property type="entry name" value="HNH"/>
</dbReference>
<evidence type="ECO:0000313" key="3">
    <source>
        <dbReference type="Proteomes" id="UP000226442"/>
    </source>
</evidence>
<dbReference type="RefSeq" id="WP_096831103.1">
    <property type="nucleotide sequence ID" value="NZ_NXIB02000037.1"/>
</dbReference>
<dbReference type="InterPro" id="IPR003615">
    <property type="entry name" value="HNH_nuc"/>
</dbReference>
<gene>
    <name evidence="2" type="ORF">CP500_008410</name>
</gene>
<dbReference type="InterPro" id="IPR052892">
    <property type="entry name" value="NA-targeting_endonuclease"/>
</dbReference>
<comment type="caution">
    <text evidence="2">The sequence shown here is derived from an EMBL/GenBank/DDBJ whole genome shotgun (WGS) entry which is preliminary data.</text>
</comment>
<dbReference type="Gene3D" id="1.10.30.50">
    <property type="match status" value="1"/>
</dbReference>
<keyword evidence="3" id="KW-1185">Reference proteome</keyword>
<dbReference type="PANTHER" id="PTHR33877:SF1">
    <property type="entry name" value="TYPE IV METHYL-DIRECTED RESTRICTION ENZYME ECOKMCRA"/>
    <property type="match status" value="1"/>
</dbReference>
<dbReference type="GO" id="GO:0003676">
    <property type="term" value="F:nucleic acid binding"/>
    <property type="evidence" value="ECO:0007669"/>
    <property type="project" value="InterPro"/>
</dbReference>
<dbReference type="CDD" id="cd00085">
    <property type="entry name" value="HNHc"/>
    <property type="match status" value="1"/>
</dbReference>
<reference evidence="2" key="1">
    <citation type="submission" date="2017-10" db="EMBL/GenBank/DDBJ databases">
        <title>Draft genome sequence of the planktic cyanobacteria Tychonema bourrellyi isolated from alpine lentic freshwater.</title>
        <authorList>
            <person name="Tett A."/>
            <person name="Armanini F."/>
            <person name="Asnicar F."/>
            <person name="Boscaini A."/>
            <person name="Pasolli E."/>
            <person name="Zolfo M."/>
            <person name="Donati C."/>
            <person name="Salmaso N."/>
            <person name="Segata N."/>
        </authorList>
    </citation>
    <scope>NUCLEOTIDE SEQUENCE</scope>
    <source>
        <strain evidence="2">FEM_GT703</strain>
    </source>
</reference>
<dbReference type="GO" id="GO:0008270">
    <property type="term" value="F:zinc ion binding"/>
    <property type="evidence" value="ECO:0007669"/>
    <property type="project" value="InterPro"/>
</dbReference>
<feature type="domain" description="HNH nuclease" evidence="1">
    <location>
        <begin position="10"/>
        <end position="65"/>
    </location>
</feature>
<sequence>MSARRQIPENIQHQVRQRANCLCEYCHASEQWQYVEFTIEHIIPITKNGTNDIENLALACFHCNRKKSDKTTAIDSQSGVEVALFNPRQDSWNEHFIWSADGLSIVGLTTMGRATVTALVLNRERVINIRAADKAIGRHPPAGDLIQSES</sequence>
<dbReference type="OrthoDB" id="514018at2"/>
<dbReference type="AlphaFoldDB" id="A0A2G4F2D6"/>
<dbReference type="Proteomes" id="UP000226442">
    <property type="component" value="Unassembled WGS sequence"/>
</dbReference>